<dbReference type="SUPFAM" id="SSF47616">
    <property type="entry name" value="GST C-terminal domain-like"/>
    <property type="match status" value="1"/>
</dbReference>
<dbReference type="PANTHER" id="PTHR43968">
    <property type="match status" value="1"/>
</dbReference>
<keyword evidence="7" id="KW-1185">Reference proteome</keyword>
<dbReference type="Gene3D" id="3.40.30.10">
    <property type="entry name" value="Glutaredoxin"/>
    <property type="match status" value="1"/>
</dbReference>
<evidence type="ECO:0000259" key="5">
    <source>
        <dbReference type="PROSITE" id="PS50405"/>
    </source>
</evidence>
<protein>
    <recommendedName>
        <fullName evidence="1">glutathione transferase</fullName>
        <ecNumber evidence="1">2.5.1.18</ecNumber>
    </recommendedName>
</protein>
<sequence length="240" mass="27172">MKRSFQMPDTLTLISHALCPYVQRAAIVLHEKNVPFDRVTIDLADKPDWFRAASPLGKVPLLKLGADRYLFESAPIVEFLDETEGSRLHPEDPSERARHRAYIEFASQILNGIGALYNARDDTGFYAAGEALRAKFRHLESELDPDGPFFAGSAFSLVDAAFAPVFRYFDVFESFLTLEMFDDLDRVLAWRSKLAARTSVQEAVTADYPALLTAFLQNRNSWISQLLDLRSRERSLLVAH</sequence>
<feature type="domain" description="GST C-terminal" evidence="5">
    <location>
        <begin position="92"/>
        <end position="215"/>
    </location>
</feature>
<evidence type="ECO:0000256" key="3">
    <source>
        <dbReference type="ARBA" id="ARBA00047960"/>
    </source>
</evidence>
<accession>A0ABM6HYT7</accession>
<dbReference type="PANTHER" id="PTHR43968:SF6">
    <property type="entry name" value="GLUTATHIONE S-TRANSFERASE OMEGA"/>
    <property type="match status" value="1"/>
</dbReference>
<feature type="domain" description="GST N-terminal" evidence="4">
    <location>
        <begin position="9"/>
        <end position="88"/>
    </location>
</feature>
<dbReference type="SUPFAM" id="SSF52833">
    <property type="entry name" value="Thioredoxin-like"/>
    <property type="match status" value="1"/>
</dbReference>
<organism evidence="6 7">
    <name type="scientific">Roseibium algicola</name>
    <dbReference type="NCBI Taxonomy" id="2857014"/>
    <lineage>
        <taxon>Bacteria</taxon>
        <taxon>Pseudomonadati</taxon>
        <taxon>Pseudomonadota</taxon>
        <taxon>Alphaproteobacteria</taxon>
        <taxon>Hyphomicrobiales</taxon>
        <taxon>Stappiaceae</taxon>
        <taxon>Roseibium</taxon>
    </lineage>
</organism>
<dbReference type="InterPro" id="IPR004045">
    <property type="entry name" value="Glutathione_S-Trfase_N"/>
</dbReference>
<dbReference type="EMBL" id="CP019630">
    <property type="protein sequence ID" value="AQQ03253.1"/>
    <property type="molecule type" value="Genomic_DNA"/>
</dbReference>
<dbReference type="InterPro" id="IPR040079">
    <property type="entry name" value="Glutathione_S-Trfase"/>
</dbReference>
<dbReference type="Pfam" id="PF13409">
    <property type="entry name" value="GST_N_2"/>
    <property type="match status" value="1"/>
</dbReference>
<dbReference type="SFLD" id="SFLDG01152">
    <property type="entry name" value="Main.3:_Omega-_and_Tau-like"/>
    <property type="match status" value="1"/>
</dbReference>
<dbReference type="SFLD" id="SFLDG00358">
    <property type="entry name" value="Main_(cytGST)"/>
    <property type="match status" value="1"/>
</dbReference>
<dbReference type="InterPro" id="IPR050983">
    <property type="entry name" value="GST_Omega/HSP26"/>
</dbReference>
<reference evidence="6 7" key="1">
    <citation type="submission" date="2017-02" db="EMBL/GenBank/DDBJ databases">
        <authorList>
            <person name="Jeong S."/>
        </authorList>
    </citation>
    <scope>NUCLEOTIDE SEQUENCE [LARGE SCALE GENOMIC DNA]</scope>
    <source>
        <strain evidence="6 7">RMAR6-6</strain>
    </source>
</reference>
<dbReference type="Proteomes" id="UP000188174">
    <property type="component" value="Chromosome"/>
</dbReference>
<dbReference type="PROSITE" id="PS50405">
    <property type="entry name" value="GST_CTER"/>
    <property type="match status" value="1"/>
</dbReference>
<gene>
    <name evidence="6" type="ORF">B0E33_06275</name>
</gene>
<dbReference type="EC" id="2.5.1.18" evidence="1"/>
<proteinExistence type="predicted"/>
<dbReference type="InterPro" id="IPR010987">
    <property type="entry name" value="Glutathione-S-Trfase_C-like"/>
</dbReference>
<dbReference type="PROSITE" id="PS50404">
    <property type="entry name" value="GST_NTER"/>
    <property type="match status" value="1"/>
</dbReference>
<name>A0ABM6HYT7_9HYPH</name>
<dbReference type="InterPro" id="IPR036282">
    <property type="entry name" value="Glutathione-S-Trfase_C_sf"/>
</dbReference>
<dbReference type="SFLD" id="SFLDS00019">
    <property type="entry name" value="Glutathione_Transferase_(cytos"/>
    <property type="match status" value="1"/>
</dbReference>
<evidence type="ECO:0000313" key="7">
    <source>
        <dbReference type="Proteomes" id="UP000188174"/>
    </source>
</evidence>
<dbReference type="InterPro" id="IPR036249">
    <property type="entry name" value="Thioredoxin-like_sf"/>
</dbReference>
<evidence type="ECO:0000256" key="2">
    <source>
        <dbReference type="ARBA" id="ARBA00022679"/>
    </source>
</evidence>
<keyword evidence="2" id="KW-0808">Transferase</keyword>
<comment type="catalytic activity">
    <reaction evidence="3">
        <text>RX + glutathione = an S-substituted glutathione + a halide anion + H(+)</text>
        <dbReference type="Rhea" id="RHEA:16437"/>
        <dbReference type="ChEBI" id="CHEBI:15378"/>
        <dbReference type="ChEBI" id="CHEBI:16042"/>
        <dbReference type="ChEBI" id="CHEBI:17792"/>
        <dbReference type="ChEBI" id="CHEBI:57925"/>
        <dbReference type="ChEBI" id="CHEBI:90779"/>
        <dbReference type="EC" id="2.5.1.18"/>
    </reaction>
</comment>
<evidence type="ECO:0000259" key="4">
    <source>
        <dbReference type="PROSITE" id="PS50404"/>
    </source>
</evidence>
<evidence type="ECO:0000313" key="6">
    <source>
        <dbReference type="EMBL" id="AQQ03253.1"/>
    </source>
</evidence>
<evidence type="ECO:0000256" key="1">
    <source>
        <dbReference type="ARBA" id="ARBA00012452"/>
    </source>
</evidence>
<dbReference type="CDD" id="cd00299">
    <property type="entry name" value="GST_C_family"/>
    <property type="match status" value="1"/>
</dbReference>
<dbReference type="Pfam" id="PF13410">
    <property type="entry name" value="GST_C_2"/>
    <property type="match status" value="1"/>
</dbReference>
<dbReference type="InterPro" id="IPR045073">
    <property type="entry name" value="Omega/Tau-like"/>
</dbReference>
<dbReference type="Gene3D" id="1.20.1050.10">
    <property type="match status" value="1"/>
</dbReference>